<keyword evidence="5" id="KW-0378">Hydrolase</keyword>
<evidence type="ECO:0000256" key="5">
    <source>
        <dbReference type="ARBA" id="ARBA00022801"/>
    </source>
</evidence>
<dbReference type="EMBL" id="JALLAZ020000887">
    <property type="protein sequence ID" value="KAL3785502.1"/>
    <property type="molecule type" value="Genomic_DNA"/>
</dbReference>
<keyword evidence="6" id="KW-0460">Magnesium</keyword>
<evidence type="ECO:0000313" key="8">
    <source>
        <dbReference type="Proteomes" id="UP001530315"/>
    </source>
</evidence>
<dbReference type="Pfam" id="PF00719">
    <property type="entry name" value="Pyrophosphatase"/>
    <property type="match status" value="1"/>
</dbReference>
<keyword evidence="4" id="KW-0479">Metal-binding</keyword>
<evidence type="ECO:0000313" key="7">
    <source>
        <dbReference type="EMBL" id="KAL3785502.1"/>
    </source>
</evidence>
<evidence type="ECO:0000256" key="6">
    <source>
        <dbReference type="ARBA" id="ARBA00022842"/>
    </source>
</evidence>
<dbReference type="CDD" id="cd00412">
    <property type="entry name" value="pyrophosphatase"/>
    <property type="match status" value="1"/>
</dbReference>
<proteinExistence type="inferred from homology"/>
<evidence type="ECO:0000256" key="1">
    <source>
        <dbReference type="ARBA" id="ARBA00001946"/>
    </source>
</evidence>
<comment type="cofactor">
    <cofactor evidence="1">
        <name>Mg(2+)</name>
        <dbReference type="ChEBI" id="CHEBI:18420"/>
    </cofactor>
</comment>
<dbReference type="PROSITE" id="PS00387">
    <property type="entry name" value="PPASE"/>
    <property type="match status" value="1"/>
</dbReference>
<name>A0ABD3PC27_9STRA</name>
<protein>
    <recommendedName>
        <fullName evidence="3">inorganic diphosphatase</fullName>
        <ecNumber evidence="3">3.6.1.1</ecNumber>
    </recommendedName>
</protein>
<dbReference type="Gene3D" id="3.90.80.10">
    <property type="entry name" value="Inorganic pyrophosphatase"/>
    <property type="match status" value="1"/>
</dbReference>
<dbReference type="PANTHER" id="PTHR10286">
    <property type="entry name" value="INORGANIC PYROPHOSPHATASE"/>
    <property type="match status" value="1"/>
</dbReference>
<dbReference type="InterPro" id="IPR036649">
    <property type="entry name" value="Pyrophosphatase_sf"/>
</dbReference>
<evidence type="ECO:0000256" key="3">
    <source>
        <dbReference type="ARBA" id="ARBA00012146"/>
    </source>
</evidence>
<dbReference type="InterPro" id="IPR008162">
    <property type="entry name" value="Pyrophosphatase"/>
</dbReference>
<reference evidence="7 8" key="1">
    <citation type="submission" date="2024-10" db="EMBL/GenBank/DDBJ databases">
        <title>Updated reference genomes for cyclostephanoid diatoms.</title>
        <authorList>
            <person name="Roberts W.R."/>
            <person name="Alverson A.J."/>
        </authorList>
    </citation>
    <scope>NUCLEOTIDE SEQUENCE [LARGE SCALE GENOMIC DNA]</scope>
    <source>
        <strain evidence="7 8">AJA276-08</strain>
    </source>
</reference>
<dbReference type="EC" id="3.6.1.1" evidence="3"/>
<gene>
    <name evidence="7" type="ORF">ACHAW5_006027</name>
</gene>
<dbReference type="SUPFAM" id="SSF50324">
    <property type="entry name" value="Inorganic pyrophosphatase"/>
    <property type="match status" value="1"/>
</dbReference>
<comment type="caution">
    <text evidence="7">The sequence shown here is derived from an EMBL/GenBank/DDBJ whole genome shotgun (WGS) entry which is preliminary data.</text>
</comment>
<evidence type="ECO:0000256" key="4">
    <source>
        <dbReference type="ARBA" id="ARBA00022723"/>
    </source>
</evidence>
<organism evidence="7 8">
    <name type="scientific">Stephanodiscus triporus</name>
    <dbReference type="NCBI Taxonomy" id="2934178"/>
    <lineage>
        <taxon>Eukaryota</taxon>
        <taxon>Sar</taxon>
        <taxon>Stramenopiles</taxon>
        <taxon>Ochrophyta</taxon>
        <taxon>Bacillariophyta</taxon>
        <taxon>Coscinodiscophyceae</taxon>
        <taxon>Thalassiosirophycidae</taxon>
        <taxon>Stephanodiscales</taxon>
        <taxon>Stephanodiscaceae</taxon>
        <taxon>Stephanodiscus</taxon>
    </lineage>
</organism>
<dbReference type="Proteomes" id="UP001530315">
    <property type="component" value="Unassembled WGS sequence"/>
</dbReference>
<dbReference type="GO" id="GO:0046872">
    <property type="term" value="F:metal ion binding"/>
    <property type="evidence" value="ECO:0007669"/>
    <property type="project" value="UniProtKB-KW"/>
</dbReference>
<comment type="similarity">
    <text evidence="2">Belongs to the PPase family.</text>
</comment>
<accession>A0ABD3PC27</accession>
<evidence type="ECO:0000256" key="2">
    <source>
        <dbReference type="ARBA" id="ARBA00006220"/>
    </source>
</evidence>
<dbReference type="AlphaFoldDB" id="A0ABD3PC27"/>
<dbReference type="GO" id="GO:0004427">
    <property type="term" value="F:inorganic diphosphate phosphatase activity"/>
    <property type="evidence" value="ECO:0007669"/>
    <property type="project" value="UniProtKB-EC"/>
</dbReference>
<keyword evidence="8" id="KW-1185">Reference proteome</keyword>
<sequence>MLRRSTTTFLVQTLSTPSTKATPSSTMRFFSPLAILSFTPATASAWSIVAPRSLYRHSTTRIVPATVLNGYSTAIVGEKSTESFRLSFTGEGDSTISPWHDIPLRSATEGTYNAVIEIPKMTKAKMEVATKEPNNPIAQDIKKGKLRDYHGPIFWNYGCLPQTWEDPNEEHPELKCFGDNDPIDVVEIGSKALPMGTVVEVKPLGVLAMIDDGELDWKEYNDIDDVPAAVKDGIREWFRWYKTPDDKPLNGFGFDEKWLDAKEAGAVIEETHEAWKKLRSGKAEAGKLWTGKE</sequence>